<dbReference type="RefSeq" id="XP_030994182.1">
    <property type="nucleotide sequence ID" value="XM_031141564.1"/>
</dbReference>
<accession>A0A507B616</accession>
<dbReference type="InParanoid" id="A0A507B616"/>
<evidence type="ECO:0000313" key="3">
    <source>
        <dbReference type="Proteomes" id="UP000319257"/>
    </source>
</evidence>
<dbReference type="GeneID" id="41974330"/>
<protein>
    <submittedName>
        <fullName evidence="2">Uncharacterized protein</fullName>
    </submittedName>
</protein>
<evidence type="ECO:0000313" key="2">
    <source>
        <dbReference type="EMBL" id="TPX12471.1"/>
    </source>
</evidence>
<dbReference type="EMBL" id="SKBQ01000040">
    <property type="protein sequence ID" value="TPX12471.1"/>
    <property type="molecule type" value="Genomic_DNA"/>
</dbReference>
<organism evidence="2 3">
    <name type="scientific">Thyridium curvatum</name>
    <dbReference type="NCBI Taxonomy" id="1093900"/>
    <lineage>
        <taxon>Eukaryota</taxon>
        <taxon>Fungi</taxon>
        <taxon>Dikarya</taxon>
        <taxon>Ascomycota</taxon>
        <taxon>Pezizomycotina</taxon>
        <taxon>Sordariomycetes</taxon>
        <taxon>Sordariomycetidae</taxon>
        <taxon>Thyridiales</taxon>
        <taxon>Thyridiaceae</taxon>
        <taxon>Thyridium</taxon>
    </lineage>
</organism>
<keyword evidence="3" id="KW-1185">Reference proteome</keyword>
<reference evidence="2 3" key="1">
    <citation type="submission" date="2019-06" db="EMBL/GenBank/DDBJ databases">
        <title>Draft genome sequence of the filamentous fungus Phialemoniopsis curvata isolated from diesel fuel.</title>
        <authorList>
            <person name="Varaljay V.A."/>
            <person name="Lyon W.J."/>
            <person name="Crouch A.L."/>
            <person name="Drake C.E."/>
            <person name="Hollomon J.M."/>
            <person name="Nadeau L.J."/>
            <person name="Nunn H.S."/>
            <person name="Stevenson B.S."/>
            <person name="Bojanowski C.L."/>
            <person name="Crookes-Goodson W.J."/>
        </authorList>
    </citation>
    <scope>NUCLEOTIDE SEQUENCE [LARGE SCALE GENOMIC DNA]</scope>
    <source>
        <strain evidence="2 3">D216</strain>
    </source>
</reference>
<dbReference type="AlphaFoldDB" id="A0A507B616"/>
<name>A0A507B616_9PEZI</name>
<gene>
    <name evidence="2" type="ORF">E0L32_006883</name>
</gene>
<dbReference type="STRING" id="1093900.A0A507B616"/>
<dbReference type="OrthoDB" id="409136at2759"/>
<feature type="region of interest" description="Disordered" evidence="1">
    <location>
        <begin position="256"/>
        <end position="279"/>
    </location>
</feature>
<feature type="region of interest" description="Disordered" evidence="1">
    <location>
        <begin position="1"/>
        <end position="36"/>
    </location>
</feature>
<proteinExistence type="predicted"/>
<feature type="compositionally biased region" description="Polar residues" evidence="1">
    <location>
        <begin position="1"/>
        <end position="15"/>
    </location>
</feature>
<dbReference type="Proteomes" id="UP000319257">
    <property type="component" value="Unassembled WGS sequence"/>
</dbReference>
<comment type="caution">
    <text evidence="2">The sequence shown here is derived from an EMBL/GenBank/DDBJ whole genome shotgun (WGS) entry which is preliminary data.</text>
</comment>
<sequence>MSESNATARSASRHTIGSEDSFHTANTEPPYELKDLPDPPLGTLVCEFRRLLGCEATFDNNDVEAWIRHIEVDHLQDQHPEALDCWFCSMSFRLGESHHESKWADKEGLFRVRMEHIYSQHLEAPTISLCRDMKMDYLMVSHLYLCGIIDEKIWDAATRALDEDVSDFQTAPEDRPKVIYKQDILDEQHRYIYNQEKEDRMRRRARTSKSPFGYRATRNDNPSMWMYTQLSTEEMRYRLQTIERWARARGYEIIDESHSRPRAEERREEADVKGKGKEL</sequence>
<evidence type="ECO:0000256" key="1">
    <source>
        <dbReference type="SAM" id="MobiDB-lite"/>
    </source>
</evidence>